<proteinExistence type="predicted"/>
<organism evidence="1 2">
    <name type="scientific">Desulfosarcina ovata subsp. sediminis</name>
    <dbReference type="NCBI Taxonomy" id="885957"/>
    <lineage>
        <taxon>Bacteria</taxon>
        <taxon>Pseudomonadati</taxon>
        <taxon>Thermodesulfobacteriota</taxon>
        <taxon>Desulfobacteria</taxon>
        <taxon>Desulfobacterales</taxon>
        <taxon>Desulfosarcinaceae</taxon>
        <taxon>Desulfosarcina</taxon>
    </lineage>
</organism>
<dbReference type="AlphaFoldDB" id="A0A5K7ZW68"/>
<dbReference type="Proteomes" id="UP000425960">
    <property type="component" value="Chromosome"/>
</dbReference>
<evidence type="ECO:0000313" key="2">
    <source>
        <dbReference type="Proteomes" id="UP000425960"/>
    </source>
</evidence>
<gene>
    <name evidence="1" type="ORF">DSCO28_50730</name>
</gene>
<dbReference type="KEGG" id="dov:DSCO28_50730"/>
<evidence type="ECO:0000313" key="1">
    <source>
        <dbReference type="EMBL" id="BBO84507.1"/>
    </source>
</evidence>
<name>A0A5K7ZW68_9BACT</name>
<dbReference type="InterPro" id="IPR021505">
    <property type="entry name" value="Phage_B3_Orf6"/>
</dbReference>
<dbReference type="EMBL" id="AP021876">
    <property type="protein sequence ID" value="BBO84507.1"/>
    <property type="molecule type" value="Genomic_DNA"/>
</dbReference>
<accession>A0A5K7ZW68</accession>
<sequence length="203" mass="23111">MALKNDDGHWIDGAGNAVPVKYVGQFDKMSDRVVGKLSRRAKQLSEQLANFKGDIFAEIDSLITEMKALYGEDHRTDVGNKVLSDFSNTLKVEIKVNKILEFDQRISLAKEIIDECIKRWSKGGDEKVKLLVDHAFQVDKKGNLDRDRLLSLRKLEIRDTDWRKAMDIIADSLKVTGARSYVRFLAKDDSGMWRTVPLDIAQL</sequence>
<reference evidence="1 2" key="1">
    <citation type="submission" date="2019-11" db="EMBL/GenBank/DDBJ databases">
        <title>Comparative genomics of hydrocarbon-degrading Desulfosarcina strains.</title>
        <authorList>
            <person name="Watanabe M."/>
            <person name="Kojima H."/>
            <person name="Fukui M."/>
        </authorList>
    </citation>
    <scope>NUCLEOTIDE SEQUENCE [LARGE SCALE GENOMIC DNA]</scope>
    <source>
        <strain evidence="1 2">28bB2T</strain>
    </source>
</reference>
<dbReference type="Pfam" id="PF11363">
    <property type="entry name" value="DUF3164"/>
    <property type="match status" value="1"/>
</dbReference>
<protein>
    <submittedName>
        <fullName evidence="1">Sulfate transporter</fullName>
    </submittedName>
</protein>